<name>A0A645J4Z3_9ZZZZ</name>
<reference evidence="1" key="1">
    <citation type="submission" date="2019-08" db="EMBL/GenBank/DDBJ databases">
        <authorList>
            <person name="Kucharzyk K."/>
            <person name="Murdoch R.W."/>
            <person name="Higgins S."/>
            <person name="Loffler F."/>
        </authorList>
    </citation>
    <scope>NUCLEOTIDE SEQUENCE</scope>
</reference>
<organism evidence="1">
    <name type="scientific">bioreactor metagenome</name>
    <dbReference type="NCBI Taxonomy" id="1076179"/>
    <lineage>
        <taxon>unclassified sequences</taxon>
        <taxon>metagenomes</taxon>
        <taxon>ecological metagenomes</taxon>
    </lineage>
</organism>
<protein>
    <submittedName>
        <fullName evidence="1">Uncharacterized protein</fullName>
    </submittedName>
</protein>
<sequence length="88" mass="8952">MGAYGQSVYVDSDGSPPVLAELDGEHRNVIQFKVDAVPVVDAADPAIRVTAGCGGSVYRNSVGSIRPSACGAHRGRQVAGPEEIVSGG</sequence>
<dbReference type="AlphaFoldDB" id="A0A645J4Z3"/>
<dbReference type="EMBL" id="VSSQ01130641">
    <property type="protein sequence ID" value="MPN58210.1"/>
    <property type="molecule type" value="Genomic_DNA"/>
</dbReference>
<gene>
    <name evidence="1" type="ORF">SDC9_205913</name>
</gene>
<comment type="caution">
    <text evidence="1">The sequence shown here is derived from an EMBL/GenBank/DDBJ whole genome shotgun (WGS) entry which is preliminary data.</text>
</comment>
<accession>A0A645J4Z3</accession>
<evidence type="ECO:0000313" key="1">
    <source>
        <dbReference type="EMBL" id="MPN58210.1"/>
    </source>
</evidence>
<proteinExistence type="predicted"/>